<proteinExistence type="inferred from homology"/>
<dbReference type="InterPro" id="IPR012340">
    <property type="entry name" value="NA-bd_OB-fold"/>
</dbReference>
<evidence type="ECO:0000256" key="4">
    <source>
        <dbReference type="PROSITE-ProRule" id="PRU00047"/>
    </source>
</evidence>
<dbReference type="Pfam" id="PF00313">
    <property type="entry name" value="CSD"/>
    <property type="match status" value="1"/>
</dbReference>
<dbReference type="GO" id="GO:0003729">
    <property type="term" value="F:mRNA binding"/>
    <property type="evidence" value="ECO:0007669"/>
    <property type="project" value="TreeGrafter"/>
</dbReference>
<dbReference type="PROSITE" id="PS50158">
    <property type="entry name" value="ZF_CCHC"/>
    <property type="match status" value="1"/>
</dbReference>
<evidence type="ECO:0000256" key="3">
    <source>
        <dbReference type="ARBA" id="ARBA00022490"/>
    </source>
</evidence>
<reference evidence="9" key="1">
    <citation type="submission" date="2025-08" db="UniProtKB">
        <authorList>
            <consortium name="RefSeq"/>
        </authorList>
    </citation>
    <scope>IDENTIFICATION</scope>
    <source>
        <tissue evidence="9">Whole organism</tissue>
    </source>
</reference>
<dbReference type="Gene3D" id="2.40.50.140">
    <property type="entry name" value="Nucleic acid-binding proteins"/>
    <property type="match status" value="1"/>
</dbReference>
<dbReference type="GeneID" id="108678356"/>
<comment type="subcellular location">
    <subcellularLocation>
        <location evidence="1">Cytoplasm</location>
    </subcellularLocation>
</comment>
<dbReference type="Gene3D" id="4.10.60.10">
    <property type="entry name" value="Zinc finger, CCHC-type"/>
    <property type="match status" value="1"/>
</dbReference>
<dbReference type="PRINTS" id="PR00050">
    <property type="entry name" value="COLDSHOCK"/>
</dbReference>
<dbReference type="OMA" id="ACREREP"/>
<protein>
    <submittedName>
        <fullName evidence="9">Protein lin-28 homolog</fullName>
    </submittedName>
</protein>
<keyword evidence="4" id="KW-0479">Metal-binding</keyword>
<dbReference type="SMART" id="SM00357">
    <property type="entry name" value="CSP"/>
    <property type="match status" value="1"/>
</dbReference>
<dbReference type="AlphaFoldDB" id="A0A8B7PAL1"/>
<dbReference type="PROSITE" id="PS51857">
    <property type="entry name" value="CSD_2"/>
    <property type="match status" value="1"/>
</dbReference>
<sequence length="189" mass="21977">MSIDRKQRKKNQKREQQQDACREREPDIANLSIAEENFVSSYNEATHGPLKRGKVKWFNVAKGWGFITPNDGSPDVFVHQSTIQMPGFRRLCENEEVEFTVREGKRGLETTLVQGLEGAKCLGSQTEPSTSFRPRRRKCYNCQNFRHFARDCSESRQPKRCRAPLQCRRPSRHRLSFAPGKCCPFQRQQ</sequence>
<name>A0A8B7PAL1_HYAAZ</name>
<dbReference type="InterPro" id="IPR051373">
    <property type="entry name" value="Lin-28_RNA-binding"/>
</dbReference>
<gene>
    <name evidence="9" type="primary">LOC108678356</name>
</gene>
<dbReference type="SMART" id="SM00343">
    <property type="entry name" value="ZnF_C2HC"/>
    <property type="match status" value="1"/>
</dbReference>
<dbReference type="RefSeq" id="XP_018022231.1">
    <property type="nucleotide sequence ID" value="XM_018166742.2"/>
</dbReference>
<evidence type="ECO:0000256" key="1">
    <source>
        <dbReference type="ARBA" id="ARBA00004496"/>
    </source>
</evidence>
<evidence type="ECO:0000259" key="6">
    <source>
        <dbReference type="PROSITE" id="PS50158"/>
    </source>
</evidence>
<evidence type="ECO:0000259" key="7">
    <source>
        <dbReference type="PROSITE" id="PS51857"/>
    </source>
</evidence>
<keyword evidence="8" id="KW-1185">Reference proteome</keyword>
<keyword evidence="4" id="KW-0863">Zinc-finger</keyword>
<evidence type="ECO:0000256" key="5">
    <source>
        <dbReference type="SAM" id="MobiDB-lite"/>
    </source>
</evidence>
<feature type="region of interest" description="Disordered" evidence="5">
    <location>
        <begin position="1"/>
        <end position="27"/>
    </location>
</feature>
<comment type="similarity">
    <text evidence="2">Belongs to the lin-28 family.</text>
</comment>
<dbReference type="Proteomes" id="UP000694843">
    <property type="component" value="Unplaced"/>
</dbReference>
<feature type="compositionally biased region" description="Basic residues" evidence="5">
    <location>
        <begin position="1"/>
        <end position="12"/>
    </location>
</feature>
<keyword evidence="4" id="KW-0862">Zinc</keyword>
<feature type="domain" description="CSD" evidence="7">
    <location>
        <begin position="50"/>
        <end position="115"/>
    </location>
</feature>
<dbReference type="GO" id="GO:0005737">
    <property type="term" value="C:cytoplasm"/>
    <property type="evidence" value="ECO:0007669"/>
    <property type="project" value="UniProtKB-SubCell"/>
</dbReference>
<keyword evidence="3" id="KW-0963">Cytoplasm</keyword>
<feature type="compositionally biased region" description="Basic and acidic residues" evidence="5">
    <location>
        <begin position="13"/>
        <end position="27"/>
    </location>
</feature>
<accession>A0A8B7PAL1</accession>
<evidence type="ECO:0000313" key="9">
    <source>
        <dbReference type="RefSeq" id="XP_018022231.1"/>
    </source>
</evidence>
<dbReference type="SUPFAM" id="SSF50249">
    <property type="entry name" value="Nucleic acid-binding proteins"/>
    <property type="match status" value="1"/>
</dbReference>
<dbReference type="KEGG" id="hazt:108678356"/>
<dbReference type="PANTHER" id="PTHR46109:SF1">
    <property type="entry name" value="PROTEIN LIN-28 HOMOLOG"/>
    <property type="match status" value="1"/>
</dbReference>
<feature type="domain" description="CCHC-type" evidence="6">
    <location>
        <begin position="137"/>
        <end position="154"/>
    </location>
</feature>
<dbReference type="GO" id="GO:0031054">
    <property type="term" value="P:pre-miRNA processing"/>
    <property type="evidence" value="ECO:0007669"/>
    <property type="project" value="TreeGrafter"/>
</dbReference>
<evidence type="ECO:0000256" key="2">
    <source>
        <dbReference type="ARBA" id="ARBA00008840"/>
    </source>
</evidence>
<dbReference type="OrthoDB" id="422005at2759"/>
<dbReference type="InterPro" id="IPR011129">
    <property type="entry name" value="CSD"/>
</dbReference>
<dbReference type="CDD" id="cd04458">
    <property type="entry name" value="CSP_CDS"/>
    <property type="match status" value="1"/>
</dbReference>
<organism evidence="8 9">
    <name type="scientific">Hyalella azteca</name>
    <name type="common">Amphipod</name>
    <dbReference type="NCBI Taxonomy" id="294128"/>
    <lineage>
        <taxon>Eukaryota</taxon>
        <taxon>Metazoa</taxon>
        <taxon>Ecdysozoa</taxon>
        <taxon>Arthropoda</taxon>
        <taxon>Crustacea</taxon>
        <taxon>Multicrustacea</taxon>
        <taxon>Malacostraca</taxon>
        <taxon>Eumalacostraca</taxon>
        <taxon>Peracarida</taxon>
        <taxon>Amphipoda</taxon>
        <taxon>Senticaudata</taxon>
        <taxon>Talitrida</taxon>
        <taxon>Talitroidea</taxon>
        <taxon>Hyalellidae</taxon>
        <taxon>Hyalella</taxon>
    </lineage>
</organism>
<dbReference type="InterPro" id="IPR036875">
    <property type="entry name" value="Znf_CCHC_sf"/>
</dbReference>
<dbReference type="Pfam" id="PF00098">
    <property type="entry name" value="zf-CCHC"/>
    <property type="match status" value="1"/>
</dbReference>
<evidence type="ECO:0000313" key="8">
    <source>
        <dbReference type="Proteomes" id="UP000694843"/>
    </source>
</evidence>
<dbReference type="InterPro" id="IPR002059">
    <property type="entry name" value="CSP_DNA-bd"/>
</dbReference>
<dbReference type="InterPro" id="IPR001878">
    <property type="entry name" value="Znf_CCHC"/>
</dbReference>
<dbReference type="GO" id="GO:0008270">
    <property type="term" value="F:zinc ion binding"/>
    <property type="evidence" value="ECO:0007669"/>
    <property type="project" value="UniProtKB-KW"/>
</dbReference>
<dbReference type="GO" id="GO:0005634">
    <property type="term" value="C:nucleus"/>
    <property type="evidence" value="ECO:0007669"/>
    <property type="project" value="TreeGrafter"/>
</dbReference>
<dbReference type="SUPFAM" id="SSF57756">
    <property type="entry name" value="Retrovirus zinc finger-like domains"/>
    <property type="match status" value="1"/>
</dbReference>
<dbReference type="PANTHER" id="PTHR46109">
    <property type="entry name" value="PROTEIN LIN-28"/>
    <property type="match status" value="1"/>
</dbReference>